<evidence type="ECO:0000256" key="8">
    <source>
        <dbReference type="ARBA" id="ARBA00023277"/>
    </source>
</evidence>
<dbReference type="InterPro" id="IPR006047">
    <property type="entry name" value="GH13_cat_dom"/>
</dbReference>
<evidence type="ECO:0000256" key="7">
    <source>
        <dbReference type="ARBA" id="ARBA00022801"/>
    </source>
</evidence>
<dbReference type="InterPro" id="IPR044901">
    <property type="entry name" value="Trehalose_TreZ_E-set_sf"/>
</dbReference>
<dbReference type="CDD" id="cd11325">
    <property type="entry name" value="AmyAc_GTHase"/>
    <property type="match status" value="1"/>
</dbReference>
<proteinExistence type="inferred from homology"/>
<dbReference type="InterPro" id="IPR014756">
    <property type="entry name" value="Ig_E-set"/>
</dbReference>
<dbReference type="PIRSF" id="PIRSF006337">
    <property type="entry name" value="Trehalose_TreZ"/>
    <property type="match status" value="1"/>
</dbReference>
<sequence>MHGSLLHGAVMQGDGMTRFALWAPDAADVELELGDGERHGLQAQAEGWFVTHLQCSAGTAYRYWIDRHLPVADPASRAQLEDVEGWSLVVDHQAYRWNVPDWQGRPWHECVFYELHVGLLGGYAGVEAHLPQLQQLGVTAIELMPIGEFPGQRNWGYDGVLPFAPESTYGTPEQLKHLIDTAHELGLMVFIDVVYNHFGPQGNYLHQYASPFFRNDIQTPWGAAIDFRRAQVRDFFCGNALMWLLDYRVDGLRLDAVHAILDKEFLVELANRARVAVGVERQIHLVLENEDNQVRLLEQGFTAQWNDDGHNVLHSLLTDEREGYYADFCEERTAKLARVLSEGFVFQGETDRRGRARGEPSWKLPPYAFVLFMQNHDQVGNRAFGDRLVTLADQDALKVAVALMLLSPMIPLLFMGEEWGSTHPFLFFTDYHDELGRAVREGRQSEFAEFTAFAGSGAQRQIPDPNALSTFVSSQPELSASQPEHHHWWAFYRDLLDLRHRHIVPRLRGTRPADVKILAEQAVSARWRMGDDVRLRIDLNFSDIDVSTGPLSERAQLLFGLRIDAEQPGTLPPHSLLATLEPMP</sequence>
<dbReference type="Proteomes" id="UP000611945">
    <property type="component" value="Unassembled WGS sequence"/>
</dbReference>
<evidence type="ECO:0000256" key="4">
    <source>
        <dbReference type="ARBA" id="ARBA00012268"/>
    </source>
</evidence>
<dbReference type="PANTHER" id="PTHR43651">
    <property type="entry name" value="1,4-ALPHA-GLUCAN-BRANCHING ENZYME"/>
    <property type="match status" value="1"/>
</dbReference>
<evidence type="ECO:0000256" key="2">
    <source>
        <dbReference type="ARBA" id="ARBA00005199"/>
    </source>
</evidence>
<dbReference type="SMART" id="SM00642">
    <property type="entry name" value="Aamy"/>
    <property type="match status" value="1"/>
</dbReference>
<evidence type="ECO:0000256" key="12">
    <source>
        <dbReference type="ARBA" id="ARBA00034013"/>
    </source>
</evidence>
<comment type="catalytic activity">
    <reaction evidence="12 14">
        <text>hydrolysis of (1-&gt;4)-alpha-D-glucosidic linkage in 4-alpha-D-[(1-&gt;4)-alpha-D-glucanosyl]n trehalose to yield trehalose and (1-&gt;4)-alpha-D-glucan.</text>
        <dbReference type="EC" id="3.2.1.141"/>
    </reaction>
</comment>
<dbReference type="EMBL" id="JACSQG010000003">
    <property type="protein sequence ID" value="MBD7977204.1"/>
    <property type="molecule type" value="Genomic_DNA"/>
</dbReference>
<comment type="similarity">
    <text evidence="3 14">Belongs to the glycosyl hydrolase 13 family.</text>
</comment>
<evidence type="ECO:0000313" key="17">
    <source>
        <dbReference type="Proteomes" id="UP000611945"/>
    </source>
</evidence>
<keyword evidence="6" id="KW-0963">Cytoplasm</keyword>
<evidence type="ECO:0000256" key="9">
    <source>
        <dbReference type="ARBA" id="ARBA00023295"/>
    </source>
</evidence>
<feature type="domain" description="Glycosyl hydrolase family 13 catalytic" evidence="15">
    <location>
        <begin position="110"/>
        <end position="460"/>
    </location>
</feature>
<dbReference type="EC" id="3.2.1.141" evidence="4 13"/>
<dbReference type="Gene3D" id="3.20.20.80">
    <property type="entry name" value="Glycosidases"/>
    <property type="match status" value="1"/>
</dbReference>
<dbReference type="InterPro" id="IPR017853">
    <property type="entry name" value="GH"/>
</dbReference>
<keyword evidence="7 14" id="KW-0378">Hydrolase</keyword>
<dbReference type="Gene3D" id="1.10.10.760">
    <property type="entry name" value="E-set domains of sugar-utilizing enzymes"/>
    <property type="match status" value="1"/>
</dbReference>
<dbReference type="PANTHER" id="PTHR43651:SF11">
    <property type="entry name" value="MALTO-OLIGOSYLTREHALOSE TREHALOHYDROLASE"/>
    <property type="match status" value="1"/>
</dbReference>
<gene>
    <name evidence="16" type="primary">treZ</name>
    <name evidence="16" type="ORF">H9642_08370</name>
</gene>
<dbReference type="Gene3D" id="2.60.40.10">
    <property type="entry name" value="Immunoglobulins"/>
    <property type="match status" value="1"/>
</dbReference>
<dbReference type="CDD" id="cd02853">
    <property type="entry name" value="E_set_MTHase_like_N"/>
    <property type="match status" value="1"/>
</dbReference>
<evidence type="ECO:0000259" key="15">
    <source>
        <dbReference type="SMART" id="SM00642"/>
    </source>
</evidence>
<dbReference type="SUPFAM" id="SSF81296">
    <property type="entry name" value="E set domains"/>
    <property type="match status" value="1"/>
</dbReference>
<evidence type="ECO:0000256" key="10">
    <source>
        <dbReference type="ARBA" id="ARBA00032057"/>
    </source>
</evidence>
<comment type="subcellular location">
    <subcellularLocation>
        <location evidence="1">Cytoplasm</location>
    </subcellularLocation>
</comment>
<evidence type="ECO:0000256" key="11">
    <source>
        <dbReference type="ARBA" id="ARBA00033284"/>
    </source>
</evidence>
<accession>A0ABR8TPF6</accession>
<reference evidence="16 17" key="1">
    <citation type="submission" date="2020-08" db="EMBL/GenBank/DDBJ databases">
        <title>A Genomic Blueprint of the Chicken Gut Microbiome.</title>
        <authorList>
            <person name="Gilroy R."/>
            <person name="Ravi A."/>
            <person name="Getino M."/>
            <person name="Pursley I."/>
            <person name="Horton D.L."/>
            <person name="Alikhan N.-F."/>
            <person name="Baker D."/>
            <person name="Gharbi K."/>
            <person name="Hall N."/>
            <person name="Watson M."/>
            <person name="Adriaenssens E.M."/>
            <person name="Foster-Nyarko E."/>
            <person name="Jarju S."/>
            <person name="Secka A."/>
            <person name="Antonio M."/>
            <person name="Oren A."/>
            <person name="Chaudhuri R."/>
            <person name="La Ragione R.M."/>
            <person name="Hildebrand F."/>
            <person name="Pallen M.J."/>
        </authorList>
    </citation>
    <scope>NUCLEOTIDE SEQUENCE [LARGE SCALE GENOMIC DNA]</scope>
    <source>
        <strain evidence="16 17">Sa2CUA2</strain>
    </source>
</reference>
<dbReference type="InterPro" id="IPR022567">
    <property type="entry name" value="DUF3459"/>
</dbReference>
<dbReference type="Pfam" id="PF11941">
    <property type="entry name" value="DUF3459"/>
    <property type="match status" value="1"/>
</dbReference>
<evidence type="ECO:0000256" key="1">
    <source>
        <dbReference type="ARBA" id="ARBA00004496"/>
    </source>
</evidence>
<evidence type="ECO:0000256" key="14">
    <source>
        <dbReference type="PIRNR" id="PIRNR006337"/>
    </source>
</evidence>
<comment type="caution">
    <text evidence="16">The sequence shown here is derived from an EMBL/GenBank/DDBJ whole genome shotgun (WGS) entry which is preliminary data.</text>
</comment>
<evidence type="ECO:0000256" key="5">
    <source>
        <dbReference type="ARBA" id="ARBA00015938"/>
    </source>
</evidence>
<dbReference type="InterPro" id="IPR012768">
    <property type="entry name" value="Trehalose_TreZ"/>
</dbReference>
<dbReference type="NCBIfam" id="TIGR02402">
    <property type="entry name" value="trehalose_TreZ"/>
    <property type="match status" value="1"/>
</dbReference>
<evidence type="ECO:0000256" key="3">
    <source>
        <dbReference type="ARBA" id="ARBA00008061"/>
    </source>
</evidence>
<dbReference type="SUPFAM" id="SSF51445">
    <property type="entry name" value="(Trans)glycosidases"/>
    <property type="match status" value="1"/>
</dbReference>
<evidence type="ECO:0000256" key="6">
    <source>
        <dbReference type="ARBA" id="ARBA00022490"/>
    </source>
</evidence>
<evidence type="ECO:0000313" key="16">
    <source>
        <dbReference type="EMBL" id="MBD7977204.1"/>
    </source>
</evidence>
<keyword evidence="17" id="KW-1185">Reference proteome</keyword>
<dbReference type="Pfam" id="PF00128">
    <property type="entry name" value="Alpha-amylase"/>
    <property type="match status" value="1"/>
</dbReference>
<evidence type="ECO:0000256" key="13">
    <source>
        <dbReference type="NCBIfam" id="TIGR02402"/>
    </source>
</evidence>
<keyword evidence="8" id="KW-0119">Carbohydrate metabolism</keyword>
<comment type="pathway">
    <text evidence="2 14">Glycan biosynthesis; trehalose biosynthesis.</text>
</comment>
<name>A0ABR8TPF6_9PSED</name>
<dbReference type="InterPro" id="IPR013783">
    <property type="entry name" value="Ig-like_fold"/>
</dbReference>
<organism evidence="16 17">
    <name type="scientific">Serpens gallinarum</name>
    <dbReference type="NCBI Taxonomy" id="2763075"/>
    <lineage>
        <taxon>Bacteria</taxon>
        <taxon>Pseudomonadati</taxon>
        <taxon>Pseudomonadota</taxon>
        <taxon>Gammaproteobacteria</taxon>
        <taxon>Pseudomonadales</taxon>
        <taxon>Pseudomonadaceae</taxon>
        <taxon>Pseudomonas</taxon>
    </lineage>
</organism>
<protein>
    <recommendedName>
        <fullName evidence="5 13">Malto-oligosyltrehalose trehalohydrolase</fullName>
        <shortName evidence="14">MTHase</shortName>
        <ecNumber evidence="4 13">3.2.1.141</ecNumber>
    </recommendedName>
    <alternativeName>
        <fullName evidence="11 14">4-alpha-D-((1-&gt;4)-alpha-D-glucano)trehalose trehalohydrolase</fullName>
    </alternativeName>
    <alternativeName>
        <fullName evidence="10 14">Maltooligosyl trehalose trehalohydrolase</fullName>
    </alternativeName>
</protein>
<dbReference type="RefSeq" id="WP_251835974.1">
    <property type="nucleotide sequence ID" value="NZ_JACSQG010000003.1"/>
</dbReference>
<keyword evidence="9 14" id="KW-0326">Glycosidase</keyword>